<name>A0A6M3LUH5_9ZZZZ</name>
<organism evidence="1">
    <name type="scientific">viral metagenome</name>
    <dbReference type="NCBI Taxonomy" id="1070528"/>
    <lineage>
        <taxon>unclassified sequences</taxon>
        <taxon>metagenomes</taxon>
        <taxon>organismal metagenomes</taxon>
    </lineage>
</organism>
<accession>A0A6M3LUH5</accession>
<dbReference type="EMBL" id="MT143381">
    <property type="protein sequence ID" value="QJA96225.1"/>
    <property type="molecule type" value="Genomic_DNA"/>
</dbReference>
<reference evidence="1" key="1">
    <citation type="submission" date="2020-03" db="EMBL/GenBank/DDBJ databases">
        <title>The deep terrestrial virosphere.</title>
        <authorList>
            <person name="Holmfeldt K."/>
            <person name="Nilsson E."/>
            <person name="Simone D."/>
            <person name="Lopez-Fernandez M."/>
            <person name="Wu X."/>
            <person name="de Brujin I."/>
            <person name="Lundin D."/>
            <person name="Andersson A."/>
            <person name="Bertilsson S."/>
            <person name="Dopson M."/>
        </authorList>
    </citation>
    <scope>NUCLEOTIDE SEQUENCE</scope>
    <source>
        <strain evidence="1">MM415B04885</strain>
    </source>
</reference>
<proteinExistence type="predicted"/>
<sequence length="49" mass="5655">MTNLEQLPHGLGCKWLEVIESHIPGTYIAKRWHRVSPASDDLEGIFVYF</sequence>
<protein>
    <submittedName>
        <fullName evidence="1">Uncharacterized protein</fullName>
    </submittedName>
</protein>
<dbReference type="AlphaFoldDB" id="A0A6M3LUH5"/>
<gene>
    <name evidence="1" type="ORF">MM415B04885_0002</name>
</gene>
<evidence type="ECO:0000313" key="1">
    <source>
        <dbReference type="EMBL" id="QJA96225.1"/>
    </source>
</evidence>